<feature type="compositionally biased region" description="Basic and acidic residues" evidence="1">
    <location>
        <begin position="17"/>
        <end position="28"/>
    </location>
</feature>
<dbReference type="EMBL" id="VZZK01000059">
    <property type="protein sequence ID" value="KAB1070794.1"/>
    <property type="molecule type" value="Genomic_DNA"/>
</dbReference>
<gene>
    <name evidence="2" type="ORF">F6X53_29655</name>
</gene>
<proteinExistence type="predicted"/>
<evidence type="ECO:0000313" key="2">
    <source>
        <dbReference type="EMBL" id="KAB1070794.1"/>
    </source>
</evidence>
<name>A0A6L3SP65_9HYPH</name>
<keyword evidence="3" id="KW-1185">Reference proteome</keyword>
<feature type="region of interest" description="Disordered" evidence="1">
    <location>
        <begin position="1"/>
        <end position="42"/>
    </location>
</feature>
<dbReference type="OrthoDB" id="5453446at2"/>
<feature type="region of interest" description="Disordered" evidence="1">
    <location>
        <begin position="370"/>
        <end position="389"/>
    </location>
</feature>
<evidence type="ECO:0000256" key="1">
    <source>
        <dbReference type="SAM" id="MobiDB-lite"/>
    </source>
</evidence>
<dbReference type="Pfam" id="PF13148">
    <property type="entry name" value="DUF3987"/>
    <property type="match status" value="1"/>
</dbReference>
<dbReference type="InterPro" id="IPR025048">
    <property type="entry name" value="DUF3987"/>
</dbReference>
<reference evidence="2 3" key="1">
    <citation type="submission" date="2019-09" db="EMBL/GenBank/DDBJ databases">
        <title>YIM 48816 draft genome.</title>
        <authorList>
            <person name="Jiang L."/>
        </authorList>
    </citation>
    <scope>NUCLEOTIDE SEQUENCE [LARGE SCALE GENOMIC DNA]</scope>
    <source>
        <strain evidence="2 3">YIM 48816</strain>
    </source>
</reference>
<sequence length="389" mass="40873">MPCVNAPSALSASPADWTRDDAPSDEPQHPVQSRIRVPRSASPWPDADLTLLGTGRRPAPEFPLPLLGSWAEWVTTKAHGASAPVDYVAVALLGSVGAALANVRWPVAGAGWSEPPLLWCAEVGPPSSSKSPSMDAAFDLVRFAEDRMGLGFEAEQKKFATSRQTSEAHLEAWKAAVKTAVKNGCPPPVMPSEAQPPDAPVRPRIRVADATVEALGALAAALPRGLLLVRDELAGWLGALDKYGGSGSDRAFAIEMYGGRSYVVDRVKNPEPLQIRHLSVGVLGGVPLVPLVPIAAAQRRGSAPIGANDAIGTGVPVDHRTFSPRRPAGDPAAAEPLITAADWLAHYEERAAICELDGGLPRPEAEQLAQADTIAALGPQPSPADRRMP</sequence>
<organism evidence="2 3">
    <name type="scientific">Methylobacterium soli</name>
    <dbReference type="NCBI Taxonomy" id="553447"/>
    <lineage>
        <taxon>Bacteria</taxon>
        <taxon>Pseudomonadati</taxon>
        <taxon>Pseudomonadota</taxon>
        <taxon>Alphaproteobacteria</taxon>
        <taxon>Hyphomicrobiales</taxon>
        <taxon>Methylobacteriaceae</taxon>
        <taxon>Methylobacterium</taxon>
    </lineage>
</organism>
<evidence type="ECO:0000313" key="3">
    <source>
        <dbReference type="Proteomes" id="UP000474159"/>
    </source>
</evidence>
<accession>A0A6L3SP65</accession>
<comment type="caution">
    <text evidence="2">The sequence shown here is derived from an EMBL/GenBank/DDBJ whole genome shotgun (WGS) entry which is preliminary data.</text>
</comment>
<dbReference type="AlphaFoldDB" id="A0A6L3SP65"/>
<dbReference type="Proteomes" id="UP000474159">
    <property type="component" value="Unassembled WGS sequence"/>
</dbReference>
<protein>
    <submittedName>
        <fullName evidence="2">DUF3987 domain-containing protein</fullName>
    </submittedName>
</protein>